<dbReference type="SUPFAM" id="SSF57850">
    <property type="entry name" value="RING/U-box"/>
    <property type="match status" value="1"/>
</dbReference>
<proteinExistence type="predicted"/>
<dbReference type="Proteomes" id="UP001200513">
    <property type="component" value="Chromosome"/>
</dbReference>
<dbReference type="CDD" id="cd16448">
    <property type="entry name" value="RING-H2"/>
    <property type="match status" value="1"/>
</dbReference>
<feature type="domain" description="RING-type" evidence="2">
    <location>
        <begin position="353"/>
        <end position="396"/>
    </location>
</feature>
<dbReference type="InterPro" id="IPR001841">
    <property type="entry name" value="Znf_RING"/>
</dbReference>
<dbReference type="InterPro" id="IPR013083">
    <property type="entry name" value="Znf_RING/FYVE/PHD"/>
</dbReference>
<protein>
    <submittedName>
        <fullName evidence="3">E3 ubiquitin protein ligase</fullName>
    </submittedName>
</protein>
<keyword evidence="1" id="KW-0812">Transmembrane</keyword>
<evidence type="ECO:0000313" key="3">
    <source>
        <dbReference type="EMBL" id="UJG44548.1"/>
    </source>
</evidence>
<reference evidence="3" key="1">
    <citation type="journal article" date="2022" name="Nat. Microbiol.">
        <title>Unique mobile elements and scalable gene flow at the prokaryote-eukaryote boundary revealed by circularized Asgard archaea genomes.</title>
        <authorList>
            <person name="Wu F."/>
            <person name="Speth D.R."/>
            <person name="Philosof A."/>
            <person name="Cremiere A."/>
            <person name="Narayanan A."/>
            <person name="Barco R.A."/>
            <person name="Connon S.A."/>
            <person name="Amend J.P."/>
            <person name="Antoshechkin I.A."/>
            <person name="Orphan V.J."/>
        </authorList>
    </citation>
    <scope>NUCLEOTIDE SEQUENCE</scope>
    <source>
        <strain evidence="3">PR6</strain>
    </source>
</reference>
<gene>
    <name evidence="3" type="ORF">K9W46_05050</name>
</gene>
<dbReference type="AlphaFoldDB" id="A0A9Y1FQN8"/>
<accession>A0A9Y1FQN8</accession>
<sequence>MNFNEKGLDSSFSVKLNDVFSNVKYYLYIDEPITLEISVLVNVWGKILLEDEYTGLTIFLLEEEDETILHSWLISVEDEKEHYLKTNELKPGIYVLKFENSFVQEIVFSWSLNNFNPTIWNYNSLVNLSQTNKLYFSLERIPDHFTELKKLHINIIFYDENISSLDIAIRNQSNNTIYSWTFEGPTSHIFSQLILTESIKKVEWFSIVFNETKIPSSFASISLFYDHAIELNIVRLFLVKTDSPISSIPIDSGREYSFKIEKWYESEEFFAFLRFIVVLLRISLYSGPFFISVFVIVLIMFRKRRKKQNQSFEFHPSSKYKKAQYSPENAIRVDFSSIPKDFKLVGTSKMRLKCGICFQSINDLENSIRCPSCDNIFHKNHLYQWIIQKGTCPTCKAKLRIAT</sequence>
<feature type="transmembrane region" description="Helical" evidence="1">
    <location>
        <begin position="272"/>
        <end position="301"/>
    </location>
</feature>
<name>A0A9Y1FQN8_9ARCH</name>
<keyword evidence="1" id="KW-0472">Membrane</keyword>
<dbReference type="Pfam" id="PF13639">
    <property type="entry name" value="zf-RING_2"/>
    <property type="match status" value="1"/>
</dbReference>
<dbReference type="EMBL" id="CP084167">
    <property type="protein sequence ID" value="UJG44548.1"/>
    <property type="molecule type" value="Genomic_DNA"/>
</dbReference>
<organism evidence="3">
    <name type="scientific">Candidatus Heimdallarchaeum endolithica</name>
    <dbReference type="NCBI Taxonomy" id="2876572"/>
    <lineage>
        <taxon>Archaea</taxon>
        <taxon>Promethearchaeati</taxon>
        <taxon>Candidatus Heimdallarchaeota</taxon>
        <taxon>Candidatus Heimdallarchaeia (ex Rinke et al. 2021) (nom. nud.)</taxon>
        <taxon>Candidatus Heimdallarchaeales</taxon>
        <taxon>Candidatus Heimdallarchaeaceae</taxon>
        <taxon>Candidatus Heimdallarchaeum</taxon>
    </lineage>
</organism>
<dbReference type="Gene3D" id="3.30.40.10">
    <property type="entry name" value="Zinc/RING finger domain, C3HC4 (zinc finger)"/>
    <property type="match status" value="1"/>
</dbReference>
<keyword evidence="1" id="KW-1133">Transmembrane helix</keyword>
<evidence type="ECO:0000259" key="2">
    <source>
        <dbReference type="Pfam" id="PF13639"/>
    </source>
</evidence>
<evidence type="ECO:0000256" key="1">
    <source>
        <dbReference type="SAM" id="Phobius"/>
    </source>
</evidence>